<dbReference type="InterPro" id="IPR001589">
    <property type="entry name" value="Actinin_actin-bd_CS"/>
</dbReference>
<dbReference type="PANTHER" id="PTHR38537">
    <property type="entry name" value="JITTERBUG, ISOFORM N"/>
    <property type="match status" value="1"/>
</dbReference>
<dbReference type="GO" id="GO:0051015">
    <property type="term" value="F:actin filament binding"/>
    <property type="evidence" value="ECO:0007669"/>
    <property type="project" value="InterPro"/>
</dbReference>
<organism evidence="5 6">
    <name type="scientific">Sphaeroforma arctica JP610</name>
    <dbReference type="NCBI Taxonomy" id="667725"/>
    <lineage>
        <taxon>Eukaryota</taxon>
        <taxon>Ichthyosporea</taxon>
        <taxon>Ichthyophonida</taxon>
        <taxon>Sphaeroforma</taxon>
    </lineage>
</organism>
<dbReference type="SUPFAM" id="SSF47576">
    <property type="entry name" value="Calponin-homology domain, CH-domain"/>
    <property type="match status" value="1"/>
</dbReference>
<dbReference type="OrthoDB" id="10017054at2759"/>
<evidence type="ECO:0000313" key="6">
    <source>
        <dbReference type="Proteomes" id="UP000054560"/>
    </source>
</evidence>
<dbReference type="InterPro" id="IPR001715">
    <property type="entry name" value="CH_dom"/>
</dbReference>
<dbReference type="InterPro" id="IPR044801">
    <property type="entry name" value="Filamin"/>
</dbReference>
<feature type="domain" description="Calponin-homology (CH)" evidence="4">
    <location>
        <begin position="50"/>
        <end position="161"/>
    </location>
</feature>
<evidence type="ECO:0000256" key="1">
    <source>
        <dbReference type="ARBA" id="ARBA00022737"/>
    </source>
</evidence>
<gene>
    <name evidence="5" type="ORF">SARC_01778</name>
</gene>
<dbReference type="Gene3D" id="1.10.418.10">
    <property type="entry name" value="Calponin-like domain"/>
    <property type="match status" value="2"/>
</dbReference>
<keyword evidence="2" id="KW-0009">Actin-binding</keyword>
<evidence type="ECO:0000256" key="2">
    <source>
        <dbReference type="ARBA" id="ARBA00023203"/>
    </source>
</evidence>
<dbReference type="SMART" id="SM00033">
    <property type="entry name" value="CH"/>
    <property type="match status" value="1"/>
</dbReference>
<dbReference type="PROSITE" id="PS00020">
    <property type="entry name" value="ACTININ_2"/>
    <property type="match status" value="1"/>
</dbReference>
<reference evidence="5 6" key="1">
    <citation type="submission" date="2011-02" db="EMBL/GenBank/DDBJ databases">
        <title>The Genome Sequence of Sphaeroforma arctica JP610.</title>
        <authorList>
            <consortium name="The Broad Institute Genome Sequencing Platform"/>
            <person name="Russ C."/>
            <person name="Cuomo C."/>
            <person name="Young S.K."/>
            <person name="Zeng Q."/>
            <person name="Gargeya S."/>
            <person name="Alvarado L."/>
            <person name="Berlin A."/>
            <person name="Chapman S.B."/>
            <person name="Chen Z."/>
            <person name="Freedman E."/>
            <person name="Gellesch M."/>
            <person name="Goldberg J."/>
            <person name="Griggs A."/>
            <person name="Gujja S."/>
            <person name="Heilman E."/>
            <person name="Heiman D."/>
            <person name="Howarth C."/>
            <person name="Mehta T."/>
            <person name="Neiman D."/>
            <person name="Pearson M."/>
            <person name="Roberts A."/>
            <person name="Saif S."/>
            <person name="Shea T."/>
            <person name="Shenoy N."/>
            <person name="Sisk P."/>
            <person name="Stolte C."/>
            <person name="Sykes S."/>
            <person name="White J."/>
            <person name="Yandava C."/>
            <person name="Burger G."/>
            <person name="Gray M.W."/>
            <person name="Holland P.W.H."/>
            <person name="King N."/>
            <person name="Lang F.B.F."/>
            <person name="Roger A.J."/>
            <person name="Ruiz-Trillo I."/>
            <person name="Haas B."/>
            <person name="Nusbaum C."/>
            <person name="Birren B."/>
        </authorList>
    </citation>
    <scope>NUCLEOTIDE SEQUENCE [LARGE SCALE GENOMIC DNA]</scope>
    <source>
        <strain evidence="5 6">JP610</strain>
    </source>
</reference>
<dbReference type="RefSeq" id="XP_014159955.1">
    <property type="nucleotide sequence ID" value="XM_014304480.1"/>
</dbReference>
<dbReference type="EMBL" id="KQ241670">
    <property type="protein sequence ID" value="KNC86053.1"/>
    <property type="molecule type" value="Genomic_DNA"/>
</dbReference>
<feature type="region of interest" description="Disordered" evidence="3">
    <location>
        <begin position="640"/>
        <end position="660"/>
    </location>
</feature>
<dbReference type="PANTHER" id="PTHR38537:SF16">
    <property type="entry name" value="CALPONIN-HOMOLOGY (CH) DOMAIN-CONTAINING PROTEIN"/>
    <property type="match status" value="1"/>
</dbReference>
<evidence type="ECO:0000259" key="4">
    <source>
        <dbReference type="PROSITE" id="PS50021"/>
    </source>
</evidence>
<name>A0A0L0GCU3_9EUKA</name>
<dbReference type="PROSITE" id="PS50021">
    <property type="entry name" value="CH"/>
    <property type="match status" value="1"/>
</dbReference>
<dbReference type="Pfam" id="PF00307">
    <property type="entry name" value="CH"/>
    <property type="match status" value="1"/>
</dbReference>
<dbReference type="Proteomes" id="UP000054560">
    <property type="component" value="Unassembled WGS sequence"/>
</dbReference>
<protein>
    <recommendedName>
        <fullName evidence="4">Calponin-homology (CH) domain-containing protein</fullName>
    </recommendedName>
</protein>
<keyword evidence="6" id="KW-1185">Reference proteome</keyword>
<evidence type="ECO:0000313" key="5">
    <source>
        <dbReference type="EMBL" id="KNC86053.1"/>
    </source>
</evidence>
<accession>A0A0L0GCU3</accession>
<dbReference type="GO" id="GO:0030036">
    <property type="term" value="P:actin cytoskeleton organization"/>
    <property type="evidence" value="ECO:0007669"/>
    <property type="project" value="InterPro"/>
</dbReference>
<dbReference type="STRING" id="667725.A0A0L0GCU3"/>
<sequence length="707" mass="77457">MHAELTVIINRTTDTLLTYIENMQRMTVEKVNMHSAKNKTEKAIDSTWVVAQNKGFTRWVNEQIKSRIMAVDSAEGIEGAFADGIRLPALIEELKGGKTIFKVNAKKIRNRFQVMASLNAVLDHLHRVEGMSLINISAEDIYGRSTKLSLGLVWTLIRHFHIQSSLGEDSAEGADVTTPVLADKSTDREKLMRRLNAIYTHRGQKPIRNFKCDFVSADRFTCLLGHLRDTQRASGGCVRTDATVDGMQDFGTQPVAVQFALVFKAAEEEFEIPQLLDAEDMAARDFGELIVMTYTTYFLKAHHQLCGTHDIVYASPNTSSDAIDPVGSDMKIADVLGERTDRSRVLALDDQDAALGEAVGQYTDPCVSVMSMETVPETTEAKVSHEQDHATPATRVPVHTDPLEDAGVDAEECIPCEHADTRLRVCAGQQADEVCVGPTTVLDVVQSEVTSTPIVAGQSDGRECEMEADPELVGVAQAQSDVAECVIEMKEPVDIEPPVSFEDMHAESIALEQSMAIRMFSEHARDEATAVWQALQIAPSRTDDSEPRIHIPDDGEVRGVELEPVDTFKPGHTEKGRDANGEKNSLAWMKCDVDTADAVERLVLAPSLVTSGCADEESVVSDLSDCATVSDFGSSSTALLGEKSGDGAQRQNTAQARGQACSGAINKTDGGAINRTERMSEWEKSFEEILRWFFLSTLVQGSYLRAR</sequence>
<keyword evidence="1" id="KW-0677">Repeat</keyword>
<proteinExistence type="predicted"/>
<dbReference type="GeneID" id="25902282"/>
<dbReference type="AlphaFoldDB" id="A0A0L0GCU3"/>
<dbReference type="eggNOG" id="KOG0518">
    <property type="taxonomic scope" value="Eukaryota"/>
</dbReference>
<evidence type="ECO:0000256" key="3">
    <source>
        <dbReference type="SAM" id="MobiDB-lite"/>
    </source>
</evidence>
<dbReference type="InterPro" id="IPR036872">
    <property type="entry name" value="CH_dom_sf"/>
</dbReference>